<proteinExistence type="predicted"/>
<dbReference type="EMBL" id="CP072755">
    <property type="protein sequence ID" value="QUC19795.1"/>
    <property type="molecule type" value="Genomic_DNA"/>
</dbReference>
<feature type="compositionally biased region" description="Low complexity" evidence="1">
    <location>
        <begin position="128"/>
        <end position="143"/>
    </location>
</feature>
<evidence type="ECO:0000313" key="2">
    <source>
        <dbReference type="EMBL" id="GAO14801.1"/>
    </source>
</evidence>
<organism evidence="2 5">
    <name type="scientific">Ustilaginoidea virens</name>
    <name type="common">Rice false smut fungus</name>
    <name type="synonym">Villosiclava virens</name>
    <dbReference type="NCBI Taxonomy" id="1159556"/>
    <lineage>
        <taxon>Eukaryota</taxon>
        <taxon>Fungi</taxon>
        <taxon>Dikarya</taxon>
        <taxon>Ascomycota</taxon>
        <taxon>Pezizomycotina</taxon>
        <taxon>Sordariomycetes</taxon>
        <taxon>Hypocreomycetidae</taxon>
        <taxon>Hypocreales</taxon>
        <taxon>Clavicipitaceae</taxon>
        <taxon>Ustilaginoidea</taxon>
    </lineage>
</organism>
<dbReference type="KEGG" id="uvi:66064814"/>
<accession>A0A063BKU9</accession>
<reference evidence="2" key="1">
    <citation type="journal article" date="2016" name="Genome Announc.">
        <title>Genome Sequence of Ustilaginoidea virens IPU010, a Rice Pathogenic Fungus Causing False Smut.</title>
        <authorList>
            <person name="Kumagai T."/>
            <person name="Ishii T."/>
            <person name="Terai G."/>
            <person name="Umemura M."/>
            <person name="Machida M."/>
            <person name="Asai K."/>
        </authorList>
    </citation>
    <scope>NUCLEOTIDE SEQUENCE [LARGE SCALE GENOMIC DNA]</scope>
    <source>
        <strain evidence="2">IPU010</strain>
    </source>
</reference>
<dbReference type="RefSeq" id="XP_042997468.1">
    <property type="nucleotide sequence ID" value="XM_043141534.1"/>
</dbReference>
<dbReference type="EMBL" id="BBTG02000002">
    <property type="protein sequence ID" value="GAO14801.1"/>
    <property type="molecule type" value="Genomic_DNA"/>
</dbReference>
<dbReference type="InterPro" id="IPR016181">
    <property type="entry name" value="Acyl_CoA_acyltransferase"/>
</dbReference>
<dbReference type="STRING" id="1159556.A0A063BKU9"/>
<feature type="region of interest" description="Disordered" evidence="1">
    <location>
        <begin position="51"/>
        <end position="154"/>
    </location>
</feature>
<gene>
    <name evidence="3" type="ORF">UV8b_04036</name>
    <name evidence="2" type="ORF">UVI_02005300</name>
</gene>
<evidence type="ECO:0000313" key="3">
    <source>
        <dbReference type="EMBL" id="QUC19795.1"/>
    </source>
</evidence>
<dbReference type="AlphaFoldDB" id="A0A063BKU9"/>
<evidence type="ECO:0000256" key="1">
    <source>
        <dbReference type="SAM" id="MobiDB-lite"/>
    </source>
</evidence>
<dbReference type="OrthoDB" id="2129362at2759"/>
<name>A0A063BKU9_USTVR</name>
<keyword evidence="4" id="KW-1185">Reference proteome</keyword>
<feature type="compositionally biased region" description="Polar residues" evidence="1">
    <location>
        <begin position="56"/>
        <end position="66"/>
    </location>
</feature>
<evidence type="ECO:0000313" key="4">
    <source>
        <dbReference type="Proteomes" id="UP000027002"/>
    </source>
</evidence>
<feature type="compositionally biased region" description="Polar residues" evidence="1">
    <location>
        <begin position="108"/>
        <end position="120"/>
    </location>
</feature>
<dbReference type="Proteomes" id="UP000027002">
    <property type="component" value="Chromosome 3"/>
</dbReference>
<evidence type="ECO:0000313" key="5">
    <source>
        <dbReference type="Proteomes" id="UP000054053"/>
    </source>
</evidence>
<dbReference type="Proteomes" id="UP000054053">
    <property type="component" value="Unassembled WGS sequence"/>
</dbReference>
<dbReference type="HOGENOM" id="CLU_030048_0_0_1"/>
<dbReference type="SUPFAM" id="SSF55729">
    <property type="entry name" value="Acyl-CoA N-acyltransferases (Nat)"/>
    <property type="match status" value="1"/>
</dbReference>
<reference evidence="3" key="3">
    <citation type="submission" date="2020-03" db="EMBL/GenBank/DDBJ databases">
        <title>A mixture of massive structural variations and highly conserved coding sequences in Ustilaginoidea virens genome.</title>
        <authorList>
            <person name="Zhang K."/>
            <person name="Zhao Z."/>
            <person name="Zhang Z."/>
            <person name="Li Y."/>
            <person name="Hsiang T."/>
            <person name="Sun W."/>
        </authorList>
    </citation>
    <scope>NUCLEOTIDE SEQUENCE</scope>
    <source>
        <strain evidence="3">UV-8b</strain>
    </source>
</reference>
<protein>
    <submittedName>
        <fullName evidence="2">Uncharacterized protein</fullName>
    </submittedName>
</protein>
<dbReference type="GeneID" id="66064814"/>
<feature type="compositionally biased region" description="Pro residues" evidence="1">
    <location>
        <begin position="144"/>
        <end position="153"/>
    </location>
</feature>
<sequence>MASNEVSDSVTTPQRLNQIADIARICGKMKEFLSKSTCTPNGEEFATALSKESGAVSVSTTKSQKAMSKEPTEIEAIGSGKAEEDVAAAPERATVSSKASELPPGVQKQVTEPSINISLRNDSKETKASPAKSSSASASASAPAPSPAPPPAPLHIIQAAMSSSHTPRFKADGSRESWVVSSISSADTVHQDVATLGSRHGLDKACLFTAAANSQGDKDLVKAWLTKFLTSPSVEISREEFQAPDHIDCDINPENGTFLAPVIQPATLQRKPEGPCRNFNDIYWRQVNMTSELHIKKELKCRENLATALHRALDQDVSTVQPQPPAEPEEHWPSANCFIRPAEASDFAAIADIIDAEAANAHNPQVFIDQKTSTQDIARIHEECRTNGRPFLVLLPAEEDFRDRSKWPKNSEKVYQEFVRYLATRPRAVPTIAGFAFISDYRHGITGMPCPGSQYLGKLNIIVHPKHREHLYGSALLDRILLSVCPFHQSKIDHTWECKDPDGIYEFPATHNRRQYTQVYVECFGEQEAKDRWKTAFLKKSGFKKVGRLRNAVVSRDDTYHSRWLDMVLWECSVMSTSEIVFK</sequence>
<dbReference type="Gene3D" id="3.40.630.30">
    <property type="match status" value="1"/>
</dbReference>
<reference evidence="5" key="2">
    <citation type="journal article" date="2016" name="Genome Announc.">
        <title>Genome sequence of Ustilaginoidea virens IPU010, a rice pathogenic fungus causing false smut.</title>
        <authorList>
            <person name="Kumagai T."/>
            <person name="Ishii T."/>
            <person name="Terai G."/>
            <person name="Umemura M."/>
            <person name="Machida M."/>
            <person name="Asai K."/>
        </authorList>
    </citation>
    <scope>NUCLEOTIDE SEQUENCE [LARGE SCALE GENOMIC DNA]</scope>
    <source>
        <strain evidence="5">IPU010</strain>
    </source>
</reference>